<organism evidence="2 3">
    <name type="scientific">Pontixanthobacter aestiaquae</name>
    <dbReference type="NCBI Taxonomy" id="1509367"/>
    <lineage>
        <taxon>Bacteria</taxon>
        <taxon>Pseudomonadati</taxon>
        <taxon>Pseudomonadota</taxon>
        <taxon>Alphaproteobacteria</taxon>
        <taxon>Sphingomonadales</taxon>
        <taxon>Erythrobacteraceae</taxon>
        <taxon>Pontixanthobacter</taxon>
    </lineage>
</organism>
<evidence type="ECO:0000313" key="3">
    <source>
        <dbReference type="Proteomes" id="UP000460290"/>
    </source>
</evidence>
<feature type="transmembrane region" description="Helical" evidence="1">
    <location>
        <begin position="5"/>
        <end position="24"/>
    </location>
</feature>
<keyword evidence="1" id="KW-0472">Membrane</keyword>
<feature type="transmembrane region" description="Helical" evidence="1">
    <location>
        <begin position="110"/>
        <end position="129"/>
    </location>
</feature>
<sequence length="133" mass="14366">MQWIIAFVAAGIAFGVLDFFWLRWAEPNLYRPVIGEIMADNVRLGAAGVFYVLYLFGMLWFAIKPGLEAGSVATAILNGALLGGLCYATYDLTSQAVMKVWATHISIADILWGAFATAVASGVATWVSLRLTS</sequence>
<dbReference type="EMBL" id="WTYZ01000001">
    <property type="protein sequence ID" value="MXO83477.1"/>
    <property type="molecule type" value="Genomic_DNA"/>
</dbReference>
<evidence type="ECO:0000313" key="2">
    <source>
        <dbReference type="EMBL" id="MXO83477.1"/>
    </source>
</evidence>
<comment type="caution">
    <text evidence="2">The sequence shown here is derived from an EMBL/GenBank/DDBJ whole genome shotgun (WGS) entry which is preliminary data.</text>
</comment>
<dbReference type="Pfam" id="PF09945">
    <property type="entry name" value="DUF2177"/>
    <property type="match status" value="1"/>
</dbReference>
<name>A0A844Z8T0_9SPHN</name>
<reference evidence="2 3" key="1">
    <citation type="submission" date="2019-12" db="EMBL/GenBank/DDBJ databases">
        <title>Genomic-based taxomic classification of the family Erythrobacteraceae.</title>
        <authorList>
            <person name="Xu L."/>
        </authorList>
    </citation>
    <scope>NUCLEOTIDE SEQUENCE [LARGE SCALE GENOMIC DNA]</scope>
    <source>
        <strain evidence="2 3">KCTC 42006</strain>
    </source>
</reference>
<proteinExistence type="predicted"/>
<feature type="transmembrane region" description="Helical" evidence="1">
    <location>
        <begin position="70"/>
        <end position="90"/>
    </location>
</feature>
<keyword evidence="3" id="KW-1185">Reference proteome</keyword>
<accession>A0A844Z8T0</accession>
<feature type="transmembrane region" description="Helical" evidence="1">
    <location>
        <begin position="44"/>
        <end position="63"/>
    </location>
</feature>
<dbReference type="AlphaFoldDB" id="A0A844Z8T0"/>
<dbReference type="Proteomes" id="UP000460290">
    <property type="component" value="Unassembled WGS sequence"/>
</dbReference>
<gene>
    <name evidence="2" type="ORF">GRI35_08900</name>
</gene>
<dbReference type="InterPro" id="IPR018687">
    <property type="entry name" value="DUF2177_membr"/>
</dbReference>
<keyword evidence="1" id="KW-0812">Transmembrane</keyword>
<protein>
    <submittedName>
        <fullName evidence="2">DUF2177 family protein</fullName>
    </submittedName>
</protein>
<dbReference type="RefSeq" id="WP_160613825.1">
    <property type="nucleotide sequence ID" value="NZ_JAUFQM010000001.1"/>
</dbReference>
<evidence type="ECO:0000256" key="1">
    <source>
        <dbReference type="SAM" id="Phobius"/>
    </source>
</evidence>
<keyword evidence="1" id="KW-1133">Transmembrane helix</keyword>
<dbReference type="OrthoDB" id="166547at2"/>